<keyword evidence="4" id="KW-1185">Reference proteome</keyword>
<dbReference type="EMBL" id="JACAZH010000012">
    <property type="protein sequence ID" value="KAF7353322.1"/>
    <property type="molecule type" value="Genomic_DNA"/>
</dbReference>
<evidence type="ECO:0000259" key="2">
    <source>
        <dbReference type="Pfam" id="PF20149"/>
    </source>
</evidence>
<gene>
    <name evidence="3" type="ORF">MSAN_01520200</name>
</gene>
<name>A0A8H7CYY5_9AGAR</name>
<evidence type="ECO:0000313" key="3">
    <source>
        <dbReference type="EMBL" id="KAF7353322.1"/>
    </source>
</evidence>
<evidence type="ECO:0000313" key="4">
    <source>
        <dbReference type="Proteomes" id="UP000623467"/>
    </source>
</evidence>
<sequence>MSAKECFKSACRAAKERYILTDRMGKTIHARGSQQRGKMVEIFHALCPSHFGFVHSTATKQIDAKAESEGSSGAGLLSLQGFGENKIIAAAHQAMAFQGRASETFITDVPEAALSSNIDSAQADSLRAELAGRTGDTESEPEDEGMTVDA</sequence>
<dbReference type="Pfam" id="PF20149">
    <property type="entry name" value="DUF6532"/>
    <property type="match status" value="1"/>
</dbReference>
<protein>
    <recommendedName>
        <fullName evidence="2">DUF6532 domain-containing protein</fullName>
    </recommendedName>
</protein>
<accession>A0A8H7CYY5</accession>
<feature type="region of interest" description="Disordered" evidence="1">
    <location>
        <begin position="124"/>
        <end position="150"/>
    </location>
</feature>
<comment type="caution">
    <text evidence="3">The sequence shown here is derived from an EMBL/GenBank/DDBJ whole genome shotgun (WGS) entry which is preliminary data.</text>
</comment>
<dbReference type="OrthoDB" id="3268768at2759"/>
<dbReference type="Proteomes" id="UP000623467">
    <property type="component" value="Unassembled WGS sequence"/>
</dbReference>
<feature type="compositionally biased region" description="Acidic residues" evidence="1">
    <location>
        <begin position="137"/>
        <end position="150"/>
    </location>
</feature>
<reference evidence="3" key="1">
    <citation type="submission" date="2020-05" db="EMBL/GenBank/DDBJ databases">
        <title>Mycena genomes resolve the evolution of fungal bioluminescence.</title>
        <authorList>
            <person name="Tsai I.J."/>
        </authorList>
    </citation>
    <scope>NUCLEOTIDE SEQUENCE</scope>
    <source>
        <strain evidence="3">160909Yilan</strain>
    </source>
</reference>
<feature type="domain" description="DUF6532" evidence="2">
    <location>
        <begin position="3"/>
        <end position="103"/>
    </location>
</feature>
<evidence type="ECO:0000256" key="1">
    <source>
        <dbReference type="SAM" id="MobiDB-lite"/>
    </source>
</evidence>
<dbReference type="InterPro" id="IPR045341">
    <property type="entry name" value="DUF6532"/>
</dbReference>
<dbReference type="AlphaFoldDB" id="A0A8H7CYY5"/>
<proteinExistence type="predicted"/>
<organism evidence="3 4">
    <name type="scientific">Mycena sanguinolenta</name>
    <dbReference type="NCBI Taxonomy" id="230812"/>
    <lineage>
        <taxon>Eukaryota</taxon>
        <taxon>Fungi</taxon>
        <taxon>Dikarya</taxon>
        <taxon>Basidiomycota</taxon>
        <taxon>Agaricomycotina</taxon>
        <taxon>Agaricomycetes</taxon>
        <taxon>Agaricomycetidae</taxon>
        <taxon>Agaricales</taxon>
        <taxon>Marasmiineae</taxon>
        <taxon>Mycenaceae</taxon>
        <taxon>Mycena</taxon>
    </lineage>
</organism>